<feature type="compositionally biased region" description="Basic and acidic residues" evidence="1">
    <location>
        <begin position="1"/>
        <end position="21"/>
    </location>
</feature>
<name>A0A0A9BC32_ARUDO</name>
<evidence type="ECO:0000313" key="2">
    <source>
        <dbReference type="EMBL" id="JAD58785.1"/>
    </source>
</evidence>
<feature type="compositionally biased region" description="Basic residues" evidence="1">
    <location>
        <begin position="29"/>
        <end position="46"/>
    </location>
</feature>
<evidence type="ECO:0000256" key="1">
    <source>
        <dbReference type="SAM" id="MobiDB-lite"/>
    </source>
</evidence>
<proteinExistence type="predicted"/>
<dbReference type="AlphaFoldDB" id="A0A0A9BC32"/>
<sequence length="73" mass="7876">MAGRLIEPDRVTLGGDSDHQKAAAAVRRSSGRRRGGSRGGRRRARCTRGPDLVTRGAGPSGAAALRPWRRWAR</sequence>
<organism evidence="2">
    <name type="scientific">Arundo donax</name>
    <name type="common">Giant reed</name>
    <name type="synonym">Donax arundinaceus</name>
    <dbReference type="NCBI Taxonomy" id="35708"/>
    <lineage>
        <taxon>Eukaryota</taxon>
        <taxon>Viridiplantae</taxon>
        <taxon>Streptophyta</taxon>
        <taxon>Embryophyta</taxon>
        <taxon>Tracheophyta</taxon>
        <taxon>Spermatophyta</taxon>
        <taxon>Magnoliopsida</taxon>
        <taxon>Liliopsida</taxon>
        <taxon>Poales</taxon>
        <taxon>Poaceae</taxon>
        <taxon>PACMAD clade</taxon>
        <taxon>Arundinoideae</taxon>
        <taxon>Arundineae</taxon>
        <taxon>Arundo</taxon>
    </lineage>
</organism>
<accession>A0A0A9BC32</accession>
<dbReference type="EMBL" id="GBRH01239110">
    <property type="protein sequence ID" value="JAD58785.1"/>
    <property type="molecule type" value="Transcribed_RNA"/>
</dbReference>
<reference evidence="2" key="1">
    <citation type="submission" date="2014-09" db="EMBL/GenBank/DDBJ databases">
        <authorList>
            <person name="Magalhaes I.L.F."/>
            <person name="Oliveira U."/>
            <person name="Santos F.R."/>
            <person name="Vidigal T.H.D.A."/>
            <person name="Brescovit A.D."/>
            <person name="Santos A.J."/>
        </authorList>
    </citation>
    <scope>NUCLEOTIDE SEQUENCE</scope>
    <source>
        <tissue evidence="2">Shoot tissue taken approximately 20 cm above the soil surface</tissue>
    </source>
</reference>
<reference evidence="2" key="2">
    <citation type="journal article" date="2015" name="Data Brief">
        <title>Shoot transcriptome of the giant reed, Arundo donax.</title>
        <authorList>
            <person name="Barrero R.A."/>
            <person name="Guerrero F.D."/>
            <person name="Moolhuijzen P."/>
            <person name="Goolsby J.A."/>
            <person name="Tidwell J."/>
            <person name="Bellgard S.E."/>
            <person name="Bellgard M.I."/>
        </authorList>
    </citation>
    <scope>NUCLEOTIDE SEQUENCE</scope>
    <source>
        <tissue evidence="2">Shoot tissue taken approximately 20 cm above the soil surface</tissue>
    </source>
</reference>
<feature type="region of interest" description="Disordered" evidence="1">
    <location>
        <begin position="1"/>
        <end position="73"/>
    </location>
</feature>
<protein>
    <submittedName>
        <fullName evidence="2">Uncharacterized protein</fullName>
    </submittedName>
</protein>